<evidence type="ECO:0000313" key="16">
    <source>
        <dbReference type="EMBL" id="KAG8098751.1"/>
    </source>
</evidence>
<comment type="similarity">
    <text evidence="3">Belongs to the alkB family.</text>
</comment>
<reference evidence="16" key="2">
    <citation type="submission" date="2021-02" db="EMBL/GenBank/DDBJ databases">
        <authorList>
            <person name="Kimball J.A."/>
            <person name="Haas M.W."/>
            <person name="Macchietto M."/>
            <person name="Kono T."/>
            <person name="Duquette J."/>
            <person name="Shao M."/>
        </authorList>
    </citation>
    <scope>NUCLEOTIDE SEQUENCE</scope>
    <source>
        <tissue evidence="16">Fresh leaf tissue</tissue>
    </source>
</reference>
<evidence type="ECO:0000256" key="9">
    <source>
        <dbReference type="ARBA" id="ARBA00023204"/>
    </source>
</evidence>
<accession>A0A8J5WZC0</accession>
<dbReference type="GO" id="GO:0008198">
    <property type="term" value="F:ferrous iron binding"/>
    <property type="evidence" value="ECO:0007669"/>
    <property type="project" value="TreeGrafter"/>
</dbReference>
<dbReference type="PROSITE" id="PS51471">
    <property type="entry name" value="FE2OG_OXY"/>
    <property type="match status" value="1"/>
</dbReference>
<feature type="binding site" evidence="13">
    <location>
        <position position="277"/>
    </location>
    <ligand>
        <name>Fe cation</name>
        <dbReference type="ChEBI" id="CHEBI:24875"/>
        <note>catalytic</note>
    </ligand>
</feature>
<dbReference type="GO" id="GO:0035515">
    <property type="term" value="F:oxidative RNA demethylase activity"/>
    <property type="evidence" value="ECO:0007669"/>
    <property type="project" value="TreeGrafter"/>
</dbReference>
<keyword evidence="17" id="KW-1185">Reference proteome</keyword>
<keyword evidence="6" id="KW-0227">DNA damage</keyword>
<dbReference type="OrthoDB" id="6614653at2759"/>
<evidence type="ECO:0000256" key="4">
    <source>
        <dbReference type="ARBA" id="ARBA00022490"/>
    </source>
</evidence>
<evidence type="ECO:0000256" key="7">
    <source>
        <dbReference type="ARBA" id="ARBA00023002"/>
    </source>
</evidence>
<evidence type="ECO:0000259" key="15">
    <source>
        <dbReference type="PROSITE" id="PS51471"/>
    </source>
</evidence>
<dbReference type="InterPro" id="IPR005123">
    <property type="entry name" value="Oxoglu/Fe-dep_dioxygenase_dom"/>
</dbReference>
<evidence type="ECO:0000256" key="1">
    <source>
        <dbReference type="ARBA" id="ARBA00004123"/>
    </source>
</evidence>
<evidence type="ECO:0000256" key="11">
    <source>
        <dbReference type="ARBA" id="ARBA00052047"/>
    </source>
</evidence>
<dbReference type="Proteomes" id="UP000729402">
    <property type="component" value="Unassembled WGS sequence"/>
</dbReference>
<keyword evidence="8 13" id="KW-0408">Iron</keyword>
<name>A0A8J5WZC0_ZIZPA</name>
<proteinExistence type="inferred from homology"/>
<reference evidence="16" key="1">
    <citation type="journal article" date="2021" name="bioRxiv">
        <title>Whole Genome Assembly and Annotation of Northern Wild Rice, Zizania palustris L., Supports a Whole Genome Duplication in the Zizania Genus.</title>
        <authorList>
            <person name="Haas M."/>
            <person name="Kono T."/>
            <person name="Macchietto M."/>
            <person name="Millas R."/>
            <person name="McGilp L."/>
            <person name="Shao M."/>
            <person name="Duquette J."/>
            <person name="Hirsch C.N."/>
            <person name="Kimball J."/>
        </authorList>
    </citation>
    <scope>NUCLEOTIDE SEQUENCE</scope>
    <source>
        <tissue evidence="16">Fresh leaf tissue</tissue>
    </source>
</reference>
<comment type="caution">
    <text evidence="16">The sequence shown here is derived from an EMBL/GenBank/DDBJ whole genome shotgun (WGS) entry which is preliminary data.</text>
</comment>
<dbReference type="Pfam" id="PF13532">
    <property type="entry name" value="2OG-FeII_Oxy_2"/>
    <property type="match status" value="1"/>
</dbReference>
<comment type="subcellular location">
    <subcellularLocation>
        <location evidence="2">Cytoplasm</location>
    </subcellularLocation>
    <subcellularLocation>
        <location evidence="1">Nucleus</location>
    </subcellularLocation>
</comment>
<dbReference type="InterPro" id="IPR004574">
    <property type="entry name" value="Alkb"/>
</dbReference>
<evidence type="ECO:0000256" key="8">
    <source>
        <dbReference type="ARBA" id="ARBA00023004"/>
    </source>
</evidence>
<evidence type="ECO:0000313" key="17">
    <source>
        <dbReference type="Proteomes" id="UP000729402"/>
    </source>
</evidence>
<keyword evidence="7" id="KW-0560">Oxidoreductase</keyword>
<keyword evidence="5 13" id="KW-0479">Metal-binding</keyword>
<feature type="binding site" evidence="13">
    <location>
        <position position="335"/>
    </location>
    <ligand>
        <name>Fe cation</name>
        <dbReference type="ChEBI" id="CHEBI:24875"/>
        <note>catalytic</note>
    </ligand>
</feature>
<dbReference type="EMBL" id="JAAALK010000079">
    <property type="protein sequence ID" value="KAG8098751.1"/>
    <property type="molecule type" value="Genomic_DNA"/>
</dbReference>
<dbReference type="GO" id="GO:0006281">
    <property type="term" value="P:DNA repair"/>
    <property type="evidence" value="ECO:0007669"/>
    <property type="project" value="UniProtKB-KW"/>
</dbReference>
<dbReference type="GO" id="GO:0005737">
    <property type="term" value="C:cytoplasm"/>
    <property type="evidence" value="ECO:0007669"/>
    <property type="project" value="UniProtKB-SubCell"/>
</dbReference>
<evidence type="ECO:0000256" key="10">
    <source>
        <dbReference type="ARBA" id="ARBA00023242"/>
    </source>
</evidence>
<gene>
    <name evidence="16" type="ORF">GUJ93_ZPchr0013g33879</name>
</gene>
<dbReference type="InterPro" id="IPR027450">
    <property type="entry name" value="AlkB-like"/>
</dbReference>
<evidence type="ECO:0000256" key="3">
    <source>
        <dbReference type="ARBA" id="ARBA00007879"/>
    </source>
</evidence>
<dbReference type="FunFam" id="2.60.120.590:FF:000013">
    <property type="entry name" value="2-oxoglutarate-dependent dioxygenase family protein"/>
    <property type="match status" value="1"/>
</dbReference>
<feature type="compositionally biased region" description="Low complexity" evidence="14">
    <location>
        <begin position="85"/>
        <end position="95"/>
    </location>
</feature>
<dbReference type="GO" id="GO:0035516">
    <property type="term" value="F:broad specificity oxidative DNA demethylase activity"/>
    <property type="evidence" value="ECO:0007669"/>
    <property type="project" value="TreeGrafter"/>
</dbReference>
<dbReference type="EC" id="1.14.11.51" evidence="12"/>
<evidence type="ECO:0000256" key="2">
    <source>
        <dbReference type="ARBA" id="ARBA00004496"/>
    </source>
</evidence>
<evidence type="ECO:0000256" key="14">
    <source>
        <dbReference type="SAM" id="MobiDB-lite"/>
    </source>
</evidence>
<feature type="region of interest" description="Disordered" evidence="14">
    <location>
        <begin position="1"/>
        <end position="95"/>
    </location>
</feature>
<dbReference type="GO" id="GO:0005634">
    <property type="term" value="C:nucleus"/>
    <property type="evidence" value="ECO:0007669"/>
    <property type="project" value="UniProtKB-SubCell"/>
</dbReference>
<sequence>MGGGGGCGETRTPAAFPPRKKDRLPRGSVSHERSLEHQKKGPSSSGPSVTSNKSPLQMGTPVQPQKSQDSHLNMVTSVQRSEPQGSRSSPCSSGVVGSVSGATPFDICIRDAKCSIKLNRSLLELNREKRRERELSKELAPLQYLRPGMVLLKRFLKHDDQVNIIKCCQRLGVGPGGFYTPGYKDGAKLNLRMMCLGKDWDPNSSLYGDTRQFDGAHPPNIPEEFGKIVQDAIKASNEFLKQNARAAKAIEEVPPLSPDICIVNFYTSSGRLGLHQDKDETKPSIDKGLPVVSFSLGDTAEFLYGDGRDVDKASKVDLESGDVLIFGGKSRKIFHGVSRIKPNTSPKWLTDETNLQPGRLNLTFRQY</sequence>
<evidence type="ECO:0000256" key="5">
    <source>
        <dbReference type="ARBA" id="ARBA00022723"/>
    </source>
</evidence>
<evidence type="ECO:0000256" key="6">
    <source>
        <dbReference type="ARBA" id="ARBA00022763"/>
    </source>
</evidence>
<dbReference type="GO" id="GO:0141131">
    <property type="term" value="F:DNA N6-methyladenine demethylase activity"/>
    <property type="evidence" value="ECO:0007669"/>
    <property type="project" value="UniProtKB-EC"/>
</dbReference>
<feature type="binding site" evidence="13">
    <location>
        <position position="275"/>
    </location>
    <ligand>
        <name>Fe cation</name>
        <dbReference type="ChEBI" id="CHEBI:24875"/>
        <note>catalytic</note>
    </ligand>
</feature>
<comment type="cofactor">
    <cofactor evidence="13">
        <name>Fe(2+)</name>
        <dbReference type="ChEBI" id="CHEBI:29033"/>
    </cofactor>
    <text evidence="13">Binds 1 Fe(2+) ion per subunit.</text>
</comment>
<feature type="compositionally biased region" description="Polar residues" evidence="14">
    <location>
        <begin position="41"/>
        <end position="84"/>
    </location>
</feature>
<keyword evidence="10" id="KW-0539">Nucleus</keyword>
<evidence type="ECO:0000256" key="12">
    <source>
        <dbReference type="ARBA" id="ARBA00066586"/>
    </source>
</evidence>
<keyword evidence="9" id="KW-0234">DNA repair</keyword>
<dbReference type="PANTHER" id="PTHR16557">
    <property type="entry name" value="ALKYLATED DNA REPAIR PROTEIN ALKB-RELATED"/>
    <property type="match status" value="1"/>
</dbReference>
<evidence type="ECO:0000256" key="13">
    <source>
        <dbReference type="PIRSR" id="PIRSR604574-2"/>
    </source>
</evidence>
<dbReference type="PANTHER" id="PTHR16557:SF2">
    <property type="entry name" value="NUCLEIC ACID DIOXYGENASE ALKBH1"/>
    <property type="match status" value="1"/>
</dbReference>
<dbReference type="GO" id="GO:0035513">
    <property type="term" value="P:oxidative RNA demethylation"/>
    <property type="evidence" value="ECO:0007669"/>
    <property type="project" value="TreeGrafter"/>
</dbReference>
<dbReference type="AlphaFoldDB" id="A0A8J5WZC0"/>
<comment type="catalytic activity">
    <reaction evidence="11">
        <text>an N(6)-methyl-2'-deoxyadenosine in DNA + 2-oxoglutarate + O2 = a 2'-deoxyadenosine in DNA + formaldehyde + succinate + CO2</text>
        <dbReference type="Rhea" id="RHEA:49524"/>
        <dbReference type="Rhea" id="RHEA-COMP:12418"/>
        <dbReference type="Rhea" id="RHEA-COMP:12419"/>
        <dbReference type="ChEBI" id="CHEBI:15379"/>
        <dbReference type="ChEBI" id="CHEBI:16526"/>
        <dbReference type="ChEBI" id="CHEBI:16810"/>
        <dbReference type="ChEBI" id="CHEBI:16842"/>
        <dbReference type="ChEBI" id="CHEBI:30031"/>
        <dbReference type="ChEBI" id="CHEBI:90615"/>
        <dbReference type="ChEBI" id="CHEBI:90616"/>
        <dbReference type="EC" id="1.14.11.51"/>
    </reaction>
    <physiologicalReaction direction="left-to-right" evidence="11">
        <dbReference type="Rhea" id="RHEA:49525"/>
    </physiologicalReaction>
</comment>
<feature type="compositionally biased region" description="Basic and acidic residues" evidence="14">
    <location>
        <begin position="29"/>
        <end position="39"/>
    </location>
</feature>
<feature type="domain" description="Fe2OG dioxygenase" evidence="15">
    <location>
        <begin position="257"/>
        <end position="367"/>
    </location>
</feature>
<keyword evidence="4" id="KW-0963">Cytoplasm</keyword>
<protein>
    <recommendedName>
        <fullName evidence="12">DNA N(6)-methyladenine demethylase</fullName>
        <ecNumber evidence="12">1.14.11.51</ecNumber>
    </recommendedName>
</protein>
<organism evidence="16 17">
    <name type="scientific">Zizania palustris</name>
    <name type="common">Northern wild rice</name>
    <dbReference type="NCBI Taxonomy" id="103762"/>
    <lineage>
        <taxon>Eukaryota</taxon>
        <taxon>Viridiplantae</taxon>
        <taxon>Streptophyta</taxon>
        <taxon>Embryophyta</taxon>
        <taxon>Tracheophyta</taxon>
        <taxon>Spermatophyta</taxon>
        <taxon>Magnoliopsida</taxon>
        <taxon>Liliopsida</taxon>
        <taxon>Poales</taxon>
        <taxon>Poaceae</taxon>
        <taxon>BOP clade</taxon>
        <taxon>Oryzoideae</taxon>
        <taxon>Oryzeae</taxon>
        <taxon>Zizaniinae</taxon>
        <taxon>Zizania</taxon>
    </lineage>
</organism>